<dbReference type="GO" id="GO:0030170">
    <property type="term" value="F:pyridoxal phosphate binding"/>
    <property type="evidence" value="ECO:0007669"/>
    <property type="project" value="TreeGrafter"/>
</dbReference>
<dbReference type="RefSeq" id="WP_119635301.1">
    <property type="nucleotide sequence ID" value="NZ_CP118163.1"/>
</dbReference>
<evidence type="ECO:0000313" key="4">
    <source>
        <dbReference type="EMBL" id="RIO46319.1"/>
    </source>
</evidence>
<comment type="cofactor">
    <cofactor evidence="1">
        <name>pyridoxal 5'-phosphate</name>
        <dbReference type="ChEBI" id="CHEBI:597326"/>
    </cofactor>
</comment>
<dbReference type="GO" id="GO:0005829">
    <property type="term" value="C:cytosol"/>
    <property type="evidence" value="ECO:0007669"/>
    <property type="project" value="TreeGrafter"/>
</dbReference>
<dbReference type="PANTHER" id="PTHR30511:SF3">
    <property type="entry name" value="LYSINE RACEMASE"/>
    <property type="match status" value="1"/>
</dbReference>
<dbReference type="EMBL" id="QXVO01000011">
    <property type="protein sequence ID" value="RIO46319.1"/>
    <property type="molecule type" value="Genomic_DNA"/>
</dbReference>
<dbReference type="Gene3D" id="3.20.20.10">
    <property type="entry name" value="Alanine racemase"/>
    <property type="match status" value="1"/>
</dbReference>
<accession>A0A418JJU2</accession>
<reference evidence="4 5" key="1">
    <citation type="journal article" date="2016" name="Front. Microbiol.">
        <title>Comprehensive Phylogenetic Analysis of Bovine Non-aureus Staphylococci Species Based on Whole-Genome Sequencing.</title>
        <authorList>
            <person name="Naushad S."/>
            <person name="Barkema H.W."/>
            <person name="Luby C."/>
            <person name="Condas L.A."/>
            <person name="Nobrega D.B."/>
            <person name="Carson D.A."/>
            <person name="De Buck J."/>
        </authorList>
    </citation>
    <scope>NUCLEOTIDE SEQUENCE [LARGE SCALE GENOMIC DNA]</scope>
    <source>
        <strain evidence="4 5">SNUC 5959</strain>
    </source>
</reference>
<evidence type="ECO:0000256" key="2">
    <source>
        <dbReference type="ARBA" id="ARBA00022898"/>
    </source>
</evidence>
<dbReference type="InterPro" id="IPR001608">
    <property type="entry name" value="Ala_racemase_N"/>
</dbReference>
<evidence type="ECO:0000313" key="5">
    <source>
        <dbReference type="Proteomes" id="UP000285625"/>
    </source>
</evidence>
<gene>
    <name evidence="4" type="ORF">BUZ57_05205</name>
</gene>
<dbReference type="AlphaFoldDB" id="A0A418JJU2"/>
<sequence>MAHINIHLSKIKYNALLLKHMLEERGIQMVPVLKCAAGDSEIAQLFEKLPFQHVAESRLKIISEATSSLNYMMIKGATPNEIAKLVSHTSMSIQTDLDIIRRINTEAHKQNKHHHILLMVDWKDGREGLLTYETVDYLNEMMHMDHIFLKGLAFNFMCYRPMPPTEEDISYIERFLNSIEQETGFNFTTISGGNSSMLTLAMYHDLGKINELRIGEAIFRGYETAHNQRLPFLYDDAIELVGQIVEIKPRLNLSTHQPYMQALVDIGNLDTVVSELTPVDTKVKIVGSTSDLMLIDLGDTHGYQIGDTMTFKVEYGALAHSMHSTQLSKQYLYDKGIELMLENLKCTKENKILNRY</sequence>
<evidence type="ECO:0000256" key="1">
    <source>
        <dbReference type="ARBA" id="ARBA00001933"/>
    </source>
</evidence>
<dbReference type="Proteomes" id="UP000285625">
    <property type="component" value="Unassembled WGS sequence"/>
</dbReference>
<name>A0A418JJU2_STAHY</name>
<dbReference type="Pfam" id="PF01168">
    <property type="entry name" value="Ala_racemase_N"/>
    <property type="match status" value="1"/>
</dbReference>
<dbReference type="STRING" id="1284.SHYC_03410"/>
<dbReference type="InterPro" id="IPR000821">
    <property type="entry name" value="Ala_racemase"/>
</dbReference>
<dbReference type="SUPFAM" id="SSF51419">
    <property type="entry name" value="PLP-binding barrel"/>
    <property type="match status" value="1"/>
</dbReference>
<protein>
    <submittedName>
        <fullName evidence="4">Alanine racemase</fullName>
    </submittedName>
</protein>
<dbReference type="PANTHER" id="PTHR30511">
    <property type="entry name" value="ALANINE RACEMASE"/>
    <property type="match status" value="1"/>
</dbReference>
<dbReference type="GO" id="GO:0008784">
    <property type="term" value="F:alanine racemase activity"/>
    <property type="evidence" value="ECO:0007669"/>
    <property type="project" value="TreeGrafter"/>
</dbReference>
<proteinExistence type="predicted"/>
<evidence type="ECO:0000256" key="3">
    <source>
        <dbReference type="ARBA" id="ARBA00023235"/>
    </source>
</evidence>
<keyword evidence="2" id="KW-0663">Pyridoxal phosphate</keyword>
<keyword evidence="3" id="KW-0413">Isomerase</keyword>
<organism evidence="4 5">
    <name type="scientific">Staphylococcus hyicus</name>
    <dbReference type="NCBI Taxonomy" id="1284"/>
    <lineage>
        <taxon>Bacteria</taxon>
        <taxon>Bacillati</taxon>
        <taxon>Bacillota</taxon>
        <taxon>Bacilli</taxon>
        <taxon>Bacillales</taxon>
        <taxon>Staphylococcaceae</taxon>
        <taxon>Staphylococcus</taxon>
    </lineage>
</organism>
<dbReference type="InterPro" id="IPR029066">
    <property type="entry name" value="PLP-binding_barrel"/>
</dbReference>
<comment type="caution">
    <text evidence="4">The sequence shown here is derived from an EMBL/GenBank/DDBJ whole genome shotgun (WGS) entry which is preliminary data.</text>
</comment>